<dbReference type="Gene3D" id="1.10.238.260">
    <property type="match status" value="1"/>
</dbReference>
<dbReference type="Gene3D" id="3.30.160.740">
    <property type="match status" value="1"/>
</dbReference>
<dbReference type="SMART" id="SM00917">
    <property type="entry name" value="LeuA_dimer"/>
    <property type="match status" value="1"/>
</dbReference>
<accession>A0A383CBJ6</accession>
<dbReference type="SUPFAM" id="SSF51569">
    <property type="entry name" value="Aldolase"/>
    <property type="match status" value="1"/>
</dbReference>
<keyword evidence="4" id="KW-0100">Branched-chain amino acid biosynthesis</keyword>
<dbReference type="EMBL" id="UINC01207404">
    <property type="protein sequence ID" value="SVE29470.1"/>
    <property type="molecule type" value="Genomic_DNA"/>
</dbReference>
<protein>
    <recommendedName>
        <fullName evidence="5">Pyruvate carboxyltransferase domain-containing protein</fullName>
    </recommendedName>
</protein>
<feature type="non-terminal residue" evidence="6">
    <location>
        <position position="241"/>
    </location>
</feature>
<dbReference type="InterPro" id="IPR036230">
    <property type="entry name" value="LeuA_allosteric_dom_sf"/>
</dbReference>
<dbReference type="Pfam" id="PF00682">
    <property type="entry name" value="HMGL-like"/>
    <property type="match status" value="1"/>
</dbReference>
<dbReference type="InterPro" id="IPR050073">
    <property type="entry name" value="2-IPM_HCS-like"/>
</dbReference>
<dbReference type="FunFam" id="1.10.238.260:FF:000001">
    <property type="entry name" value="2-isopropylmalate synthase"/>
    <property type="match status" value="1"/>
</dbReference>
<dbReference type="InterPro" id="IPR054691">
    <property type="entry name" value="LeuA/HCS_post-cat"/>
</dbReference>
<dbReference type="AlphaFoldDB" id="A0A383CBJ6"/>
<proteinExistence type="predicted"/>
<reference evidence="6" key="1">
    <citation type="submission" date="2018-05" db="EMBL/GenBank/DDBJ databases">
        <authorList>
            <person name="Lanie J.A."/>
            <person name="Ng W.-L."/>
            <person name="Kazmierczak K.M."/>
            <person name="Andrzejewski T.M."/>
            <person name="Davidsen T.M."/>
            <person name="Wayne K.J."/>
            <person name="Tettelin H."/>
            <person name="Glass J.I."/>
            <person name="Rusch D."/>
            <person name="Podicherti R."/>
            <person name="Tsui H.-C.T."/>
            <person name="Winkler M.E."/>
        </authorList>
    </citation>
    <scope>NUCLEOTIDE SEQUENCE</scope>
</reference>
<dbReference type="PANTHER" id="PTHR10277:SF9">
    <property type="entry name" value="2-ISOPROPYLMALATE SYNTHASE 1, CHLOROPLASTIC-RELATED"/>
    <property type="match status" value="1"/>
</dbReference>
<gene>
    <name evidence="6" type="ORF">METZ01_LOCUS482324</name>
</gene>
<dbReference type="GO" id="GO:0003852">
    <property type="term" value="F:2-isopropylmalate synthase activity"/>
    <property type="evidence" value="ECO:0007669"/>
    <property type="project" value="InterPro"/>
</dbReference>
<dbReference type="PANTHER" id="PTHR10277">
    <property type="entry name" value="HOMOCITRATE SYNTHASE-RELATED"/>
    <property type="match status" value="1"/>
</dbReference>
<evidence type="ECO:0000313" key="6">
    <source>
        <dbReference type="EMBL" id="SVE29470.1"/>
    </source>
</evidence>
<evidence type="ECO:0000259" key="5">
    <source>
        <dbReference type="PROSITE" id="PS50991"/>
    </source>
</evidence>
<dbReference type="Gene3D" id="3.20.20.70">
    <property type="entry name" value="Aldolase class I"/>
    <property type="match status" value="1"/>
</dbReference>
<keyword evidence="3" id="KW-0808">Transferase</keyword>
<dbReference type="InterPro" id="IPR013785">
    <property type="entry name" value="Aldolase_TIM"/>
</dbReference>
<dbReference type="InterPro" id="IPR013709">
    <property type="entry name" value="2-isopropylmalate_synth_dimer"/>
</dbReference>
<evidence type="ECO:0000256" key="4">
    <source>
        <dbReference type="ARBA" id="ARBA00023304"/>
    </source>
</evidence>
<evidence type="ECO:0000256" key="2">
    <source>
        <dbReference type="ARBA" id="ARBA00022605"/>
    </source>
</evidence>
<dbReference type="Pfam" id="PF08502">
    <property type="entry name" value="LeuA_dimer"/>
    <property type="match status" value="1"/>
</dbReference>
<dbReference type="GO" id="GO:0009098">
    <property type="term" value="P:L-leucine biosynthetic process"/>
    <property type="evidence" value="ECO:0007669"/>
    <property type="project" value="UniProtKB-KW"/>
</dbReference>
<keyword evidence="1" id="KW-0432">Leucine biosynthesis</keyword>
<sequence length="241" mass="25999">GARQIECTINGIGERAGNASLEELVMALKTRQEYFGFESDIVTEQLFPSSKLLSQITGVDVQPNKAIVGANAFAHEAGIHQHGVLKNPLTYEIMTPQSVGIKSSNLVMGKHSGRFALGERIKELGFDLNDIDLNHIFKEFKRLADLKKQVFDEDIEALVTHGIGKQTDKYSLEDLIVTSGTTAVPTATISMKIDGEVFKKASFGDGPVDAALNTIKEITGIQCTLTSYVVKAITGGTDAQG</sequence>
<evidence type="ECO:0000256" key="1">
    <source>
        <dbReference type="ARBA" id="ARBA00022430"/>
    </source>
</evidence>
<keyword evidence="2" id="KW-0028">Amino-acid biosynthesis</keyword>
<dbReference type="SUPFAM" id="SSF110921">
    <property type="entry name" value="2-isopropylmalate synthase LeuA, allosteric (dimerisation) domain"/>
    <property type="match status" value="1"/>
</dbReference>
<dbReference type="PROSITE" id="PS50991">
    <property type="entry name" value="PYR_CT"/>
    <property type="match status" value="1"/>
</dbReference>
<organism evidence="6">
    <name type="scientific">marine metagenome</name>
    <dbReference type="NCBI Taxonomy" id="408172"/>
    <lineage>
        <taxon>unclassified sequences</taxon>
        <taxon>metagenomes</taxon>
        <taxon>ecological metagenomes</taxon>
    </lineage>
</organism>
<dbReference type="InterPro" id="IPR000891">
    <property type="entry name" value="PYR_CT"/>
</dbReference>
<feature type="domain" description="Pyruvate carboxyltransferase" evidence="5">
    <location>
        <begin position="1"/>
        <end position="47"/>
    </location>
</feature>
<evidence type="ECO:0000256" key="3">
    <source>
        <dbReference type="ARBA" id="ARBA00022679"/>
    </source>
</evidence>
<feature type="non-terminal residue" evidence="6">
    <location>
        <position position="1"/>
    </location>
</feature>
<dbReference type="Pfam" id="PF22617">
    <property type="entry name" value="HCS_D2"/>
    <property type="match status" value="1"/>
</dbReference>
<name>A0A383CBJ6_9ZZZZ</name>